<reference evidence="2" key="1">
    <citation type="submission" date="2023-01" db="EMBL/GenBank/DDBJ databases">
        <title>The chitinases involved in constricting ring structure development in the nematode-trapping fungus Drechslerella dactyloides.</title>
        <authorList>
            <person name="Wang R."/>
            <person name="Zhang L."/>
            <person name="Tang P."/>
            <person name="Li S."/>
            <person name="Liang L."/>
        </authorList>
    </citation>
    <scope>NUCLEOTIDE SEQUENCE</scope>
    <source>
        <strain evidence="2">YMF1.00031</strain>
    </source>
</reference>
<sequence>MPRRSRRWKLFSNMEWLPTPRILKTSFIAHVSFCIVLLLSRIDLSNGYGYTTLGASPNSKLHSGSIEGDGCRGKGEQAGYRTFERMGIVNWNGSYPVRALAFFTSTKCAPSGVSTLARLYDDPYASQYIDLSGAYIPDNLRSFRAIDLARVDDYGIAVLGQLKKMRPGTIYVPQVPGNPTKSSYRYGSIVIPPWNDQYDLSSGKDESWAEYKRAIVDLQTAFHDLRKDPVAANRLLGIDATEVPWQPGQEDLVTTSDIHPMIVRPRMQSCELLPASGEFGDYELPIEKRLKTQTFVEPGAVWDSPVSEPRVLTQEDKEELERMVARYSGGSKTSLEVLHEREQARAKARGAQRVQPQKEKKTQPKHLPIPFPVPRKIPQPELPQSKQPWEDFSVLTNPILAPYLQRGAMDALFDVASQQIVQNARFNFGPQQPTLSQTGVNGPIVIDDYTLSQENEFVYNEPVIEHEQPVAEQPVLLDDLTSLEEFLSLGSEADEGQEGIGQLGELQVLDQPTENAIQEAETVAPFDLMSEEVLQPLDVPFWLVDDFPQGEEDPSDEFGRYINENWARNGGESPGNA</sequence>
<feature type="region of interest" description="Disordered" evidence="1">
    <location>
        <begin position="346"/>
        <end position="374"/>
    </location>
</feature>
<proteinExistence type="predicted"/>
<comment type="caution">
    <text evidence="2">The sequence shown here is derived from an EMBL/GenBank/DDBJ whole genome shotgun (WGS) entry which is preliminary data.</text>
</comment>
<organism evidence="2 3">
    <name type="scientific">Drechslerella dactyloides</name>
    <name type="common">Nematode-trapping fungus</name>
    <name type="synonym">Arthrobotrys dactyloides</name>
    <dbReference type="NCBI Taxonomy" id="74499"/>
    <lineage>
        <taxon>Eukaryota</taxon>
        <taxon>Fungi</taxon>
        <taxon>Dikarya</taxon>
        <taxon>Ascomycota</taxon>
        <taxon>Pezizomycotina</taxon>
        <taxon>Orbiliomycetes</taxon>
        <taxon>Orbiliales</taxon>
        <taxon>Orbiliaceae</taxon>
        <taxon>Drechslerella</taxon>
    </lineage>
</organism>
<dbReference type="EMBL" id="JAQGDS010000011">
    <property type="protein sequence ID" value="KAJ6257289.1"/>
    <property type="molecule type" value="Genomic_DNA"/>
</dbReference>
<gene>
    <name evidence="2" type="ORF">Dda_8178</name>
</gene>
<dbReference type="Proteomes" id="UP001221413">
    <property type="component" value="Unassembled WGS sequence"/>
</dbReference>
<dbReference type="AlphaFoldDB" id="A0AAD6NGE9"/>
<accession>A0AAD6NGE9</accession>
<evidence type="ECO:0000256" key="1">
    <source>
        <dbReference type="SAM" id="MobiDB-lite"/>
    </source>
</evidence>
<name>A0AAD6NGE9_DREDA</name>
<evidence type="ECO:0000313" key="3">
    <source>
        <dbReference type="Proteomes" id="UP001221413"/>
    </source>
</evidence>
<evidence type="ECO:0000313" key="2">
    <source>
        <dbReference type="EMBL" id="KAJ6257289.1"/>
    </source>
</evidence>
<keyword evidence="3" id="KW-1185">Reference proteome</keyword>
<protein>
    <submittedName>
        <fullName evidence="2">Uncharacterized protein</fullName>
    </submittedName>
</protein>